<dbReference type="InterPro" id="IPR001207">
    <property type="entry name" value="Transposase_mutator"/>
</dbReference>
<keyword evidence="2" id="KW-0479">Metal-binding</keyword>
<dbReference type="GO" id="GO:0006313">
    <property type="term" value="P:DNA transposition"/>
    <property type="evidence" value="ECO:0007669"/>
    <property type="project" value="InterPro"/>
</dbReference>
<protein>
    <recommendedName>
        <fullName evidence="8">GRF-type domain-containing protein</fullName>
    </recommendedName>
</protein>
<evidence type="ECO:0000256" key="1">
    <source>
        <dbReference type="ARBA" id="ARBA00022578"/>
    </source>
</evidence>
<name>A5BUQ1_VITVI</name>
<keyword evidence="6" id="KW-0233">DNA recombination</keyword>
<dbReference type="GO" id="GO:0003677">
    <property type="term" value="F:DNA binding"/>
    <property type="evidence" value="ECO:0007669"/>
    <property type="project" value="UniProtKB-KW"/>
</dbReference>
<evidence type="ECO:0000313" key="9">
    <source>
        <dbReference type="EMBL" id="CAN81501.1"/>
    </source>
</evidence>
<dbReference type="Pfam" id="PF03108">
    <property type="entry name" value="DBD_Tnp_Mut"/>
    <property type="match status" value="1"/>
</dbReference>
<dbReference type="PROSITE" id="PS51999">
    <property type="entry name" value="ZF_GRF"/>
    <property type="match status" value="1"/>
</dbReference>
<dbReference type="EMBL" id="AM471888">
    <property type="protein sequence ID" value="CAN81501.1"/>
    <property type="molecule type" value="Genomic_DNA"/>
</dbReference>
<keyword evidence="5" id="KW-0238">DNA-binding</keyword>
<dbReference type="PANTHER" id="PTHR31973">
    <property type="entry name" value="POLYPROTEIN, PUTATIVE-RELATED"/>
    <property type="match status" value="1"/>
</dbReference>
<gene>
    <name evidence="9" type="ORF">VITISV_030486</name>
</gene>
<evidence type="ECO:0000256" key="2">
    <source>
        <dbReference type="ARBA" id="ARBA00022723"/>
    </source>
</evidence>
<evidence type="ECO:0000259" key="8">
    <source>
        <dbReference type="PROSITE" id="PS51999"/>
    </source>
</evidence>
<evidence type="ECO:0000256" key="7">
    <source>
        <dbReference type="PROSITE-ProRule" id="PRU01343"/>
    </source>
</evidence>
<evidence type="ECO:0000256" key="6">
    <source>
        <dbReference type="ARBA" id="ARBA00023172"/>
    </source>
</evidence>
<keyword evidence="3 7" id="KW-0863">Zinc-finger</keyword>
<evidence type="ECO:0000256" key="4">
    <source>
        <dbReference type="ARBA" id="ARBA00022833"/>
    </source>
</evidence>
<feature type="domain" description="GRF-type" evidence="8">
    <location>
        <begin position="511"/>
        <end position="555"/>
    </location>
</feature>
<organism evidence="9">
    <name type="scientific">Vitis vinifera</name>
    <name type="common">Grape</name>
    <dbReference type="NCBI Taxonomy" id="29760"/>
    <lineage>
        <taxon>Eukaryota</taxon>
        <taxon>Viridiplantae</taxon>
        <taxon>Streptophyta</taxon>
        <taxon>Embryophyta</taxon>
        <taxon>Tracheophyta</taxon>
        <taxon>Spermatophyta</taxon>
        <taxon>Magnoliopsida</taxon>
        <taxon>eudicotyledons</taxon>
        <taxon>Gunneridae</taxon>
        <taxon>Pentapetalae</taxon>
        <taxon>rosids</taxon>
        <taxon>Vitales</taxon>
        <taxon>Vitaceae</taxon>
        <taxon>Viteae</taxon>
        <taxon>Vitis</taxon>
    </lineage>
</organism>
<dbReference type="GO" id="GO:0008270">
    <property type="term" value="F:zinc ion binding"/>
    <property type="evidence" value="ECO:0007669"/>
    <property type="project" value="UniProtKB-KW"/>
</dbReference>
<dbReference type="AlphaFoldDB" id="A5BUQ1"/>
<dbReference type="InterPro" id="IPR004332">
    <property type="entry name" value="Transposase_MuDR"/>
</dbReference>
<accession>A5BUQ1</accession>
<sequence>MDLENSIYGYLHEGGEIVPKEDKQIQYKGGQQKGMYIGQGMSYADFVSKACEWLDINSNGYTFHYTLEFDPSTLQQLDDDEDMHMMLSHSYDYGCIYVLKRTRRVEVEGGIVNVQNDYCHNSMEETHNSVASCQANNESNLGLSQGFMSRCAETEVRPHDLSLCPQPIIGSGHSFPNADEFRNTLYTMSLVGRFQYKFKKNSPKRISVCCLVDGCPWRITTNSVGTTKILKRLSVQANLQCGEGEVLGHRRLVDINPRTIAECTRQDGHFWQLFIAHSFSIQGFLMGFRPVIAIESTHLSGPYRGSLFSATAYDADDGMFPIAFGVKLKGILQDKEVVIISDRHQAILRSVSQLFGVENHAYCYHHVKKNFSSYVTKHSMKGKKCKMDALLLLDSVAYADDYVVAMKKLKTYNSDLVKWVEENSPQHWAMSKFAKKQWDKMTTNLVESFNAWLKEEHHYTIFNLVMTHMDKFAHLACDHMGYIMTSSSVSFRNIRGNTRNGEYLLYHNCMCKCSPRQRAAVRIFESKDSPNRLYYCCQYVNTRDDCHFFKWAFPEGFGDSNTYQEPKEVVQRRMYGVDEDFKHILTRIEFM</sequence>
<reference evidence="9" key="1">
    <citation type="journal article" date="2007" name="PLoS ONE">
        <title>The first genome sequence of an elite grapevine cultivar (Pinot noir Vitis vinifera L.): coping with a highly heterozygous genome.</title>
        <authorList>
            <person name="Velasco R."/>
            <person name="Zharkikh A."/>
            <person name="Troggio M."/>
            <person name="Cartwright D.A."/>
            <person name="Cestaro A."/>
            <person name="Pruss D."/>
            <person name="Pindo M."/>
            <person name="FitzGerald L.M."/>
            <person name="Vezzulli S."/>
            <person name="Reid J."/>
            <person name="Malacarne G."/>
            <person name="Iliev D."/>
            <person name="Coppola G."/>
            <person name="Wardell B."/>
            <person name="Micheletti D."/>
            <person name="Macalma T."/>
            <person name="Facci M."/>
            <person name="Mitchell J.T."/>
            <person name="Perazzolli M."/>
            <person name="Eldredge G."/>
            <person name="Gatto P."/>
            <person name="Oyzerski R."/>
            <person name="Moretto M."/>
            <person name="Gutin N."/>
            <person name="Stefanini M."/>
            <person name="Chen Y."/>
            <person name="Segala C."/>
            <person name="Davenport C."/>
            <person name="Dematte L."/>
            <person name="Mraz A."/>
            <person name="Battilana J."/>
            <person name="Stormo K."/>
            <person name="Costa F."/>
            <person name="Tao Q."/>
            <person name="Si-Ammour A."/>
            <person name="Harkins T."/>
            <person name="Lackey A."/>
            <person name="Perbost C."/>
            <person name="Taillon B."/>
            <person name="Stella A."/>
            <person name="Solovyev V."/>
            <person name="Fawcett J.A."/>
            <person name="Sterck L."/>
            <person name="Vandepoele K."/>
            <person name="Grando S.M."/>
            <person name="Toppo S."/>
            <person name="Moser C."/>
            <person name="Lanchbury J."/>
            <person name="Bogden R."/>
            <person name="Skolnick M."/>
            <person name="Sgaramella V."/>
            <person name="Bhatnagar S.K."/>
            <person name="Fontana P."/>
            <person name="Gutin A."/>
            <person name="Van de Peer Y."/>
            <person name="Salamini F."/>
            <person name="Viola R."/>
        </authorList>
    </citation>
    <scope>NUCLEOTIDE SEQUENCE</scope>
</reference>
<dbReference type="PANTHER" id="PTHR31973:SF187">
    <property type="entry name" value="MUTATOR TRANSPOSASE MUDRA PROTEIN"/>
    <property type="match status" value="1"/>
</dbReference>
<proteinExistence type="predicted"/>
<dbReference type="InterPro" id="IPR010666">
    <property type="entry name" value="Znf_GRF"/>
</dbReference>
<dbReference type="GO" id="GO:0004803">
    <property type="term" value="F:transposase activity"/>
    <property type="evidence" value="ECO:0007669"/>
    <property type="project" value="InterPro"/>
</dbReference>
<evidence type="ECO:0000256" key="3">
    <source>
        <dbReference type="ARBA" id="ARBA00022771"/>
    </source>
</evidence>
<evidence type="ECO:0000256" key="5">
    <source>
        <dbReference type="ARBA" id="ARBA00023125"/>
    </source>
</evidence>
<keyword evidence="4" id="KW-0862">Zinc</keyword>
<dbReference type="Pfam" id="PF00872">
    <property type="entry name" value="Transposase_mut"/>
    <property type="match status" value="1"/>
</dbReference>
<keyword evidence="1" id="KW-0815">Transposition</keyword>